<gene>
    <name evidence="1" type="ORF">KI387_022698</name>
</gene>
<reference evidence="1 2" key="1">
    <citation type="journal article" date="2021" name="Nat. Plants">
        <title>The Taxus genome provides insights into paclitaxel biosynthesis.</title>
        <authorList>
            <person name="Xiong X."/>
            <person name="Gou J."/>
            <person name="Liao Q."/>
            <person name="Li Y."/>
            <person name="Zhou Q."/>
            <person name="Bi G."/>
            <person name="Li C."/>
            <person name="Du R."/>
            <person name="Wang X."/>
            <person name="Sun T."/>
            <person name="Guo L."/>
            <person name="Liang H."/>
            <person name="Lu P."/>
            <person name="Wu Y."/>
            <person name="Zhang Z."/>
            <person name="Ro D.K."/>
            <person name="Shang Y."/>
            <person name="Huang S."/>
            <person name="Yan J."/>
        </authorList>
    </citation>
    <scope>NUCLEOTIDE SEQUENCE [LARGE SCALE GENOMIC DNA]</scope>
    <source>
        <strain evidence="1">Ta-2019</strain>
    </source>
</reference>
<feature type="non-terminal residue" evidence="1">
    <location>
        <position position="50"/>
    </location>
</feature>
<accession>A0AA38G1F9</accession>
<organism evidence="1 2">
    <name type="scientific">Taxus chinensis</name>
    <name type="common">Chinese yew</name>
    <name type="synonym">Taxus wallichiana var. chinensis</name>
    <dbReference type="NCBI Taxonomy" id="29808"/>
    <lineage>
        <taxon>Eukaryota</taxon>
        <taxon>Viridiplantae</taxon>
        <taxon>Streptophyta</taxon>
        <taxon>Embryophyta</taxon>
        <taxon>Tracheophyta</taxon>
        <taxon>Spermatophyta</taxon>
        <taxon>Pinopsida</taxon>
        <taxon>Pinidae</taxon>
        <taxon>Conifers II</taxon>
        <taxon>Cupressales</taxon>
        <taxon>Taxaceae</taxon>
        <taxon>Taxus</taxon>
    </lineage>
</organism>
<keyword evidence="2" id="KW-1185">Reference proteome</keyword>
<dbReference type="Proteomes" id="UP000824469">
    <property type="component" value="Unassembled WGS sequence"/>
</dbReference>
<dbReference type="EMBL" id="JAHRHJ020000005">
    <property type="protein sequence ID" value="KAH9314071.1"/>
    <property type="molecule type" value="Genomic_DNA"/>
</dbReference>
<feature type="non-terminal residue" evidence="1">
    <location>
        <position position="1"/>
    </location>
</feature>
<dbReference type="AlphaFoldDB" id="A0AA38G1F9"/>
<name>A0AA38G1F9_TAXCH</name>
<comment type="caution">
    <text evidence="1">The sequence shown here is derived from an EMBL/GenBank/DDBJ whole genome shotgun (WGS) entry which is preliminary data.</text>
</comment>
<evidence type="ECO:0000313" key="2">
    <source>
        <dbReference type="Proteomes" id="UP000824469"/>
    </source>
</evidence>
<proteinExistence type="predicted"/>
<evidence type="ECO:0000313" key="1">
    <source>
        <dbReference type="EMBL" id="KAH9314071.1"/>
    </source>
</evidence>
<protein>
    <submittedName>
        <fullName evidence="1">Uncharacterized protein</fullName>
    </submittedName>
</protein>
<sequence length="50" mass="5693">IRPSGLPWMPAAMGAVDYGFQRWRADMAAGDTGRSADWYTERFRTLTLDQ</sequence>